<dbReference type="InterPro" id="IPR036397">
    <property type="entry name" value="RNaseH_sf"/>
</dbReference>
<sequence length="101" mass="11672">THLEDLCKEKGVRLEFLSVYSPDFNPIEQTFFYIKNYLRQNKIWAESMPNPLGILDLTCIMINKTLAYACYQHSDVEVELTIEAEIESTINVEVELTIGVK</sequence>
<evidence type="ECO:0000313" key="1">
    <source>
        <dbReference type="EMBL" id="CAG8851544.1"/>
    </source>
</evidence>
<evidence type="ECO:0000313" key="2">
    <source>
        <dbReference type="Proteomes" id="UP000789901"/>
    </source>
</evidence>
<proteinExistence type="predicted"/>
<gene>
    <name evidence="1" type="ORF">GMARGA_LOCUS40798</name>
</gene>
<protein>
    <submittedName>
        <fullName evidence="1">19087_t:CDS:1</fullName>
    </submittedName>
</protein>
<feature type="non-terminal residue" evidence="1">
    <location>
        <position position="1"/>
    </location>
</feature>
<feature type="non-terminal residue" evidence="1">
    <location>
        <position position="101"/>
    </location>
</feature>
<dbReference type="Proteomes" id="UP000789901">
    <property type="component" value="Unassembled WGS sequence"/>
</dbReference>
<dbReference type="Gene3D" id="3.30.420.10">
    <property type="entry name" value="Ribonuclease H-like superfamily/Ribonuclease H"/>
    <property type="match status" value="1"/>
</dbReference>
<reference evidence="1 2" key="1">
    <citation type="submission" date="2021-06" db="EMBL/GenBank/DDBJ databases">
        <authorList>
            <person name="Kallberg Y."/>
            <person name="Tangrot J."/>
            <person name="Rosling A."/>
        </authorList>
    </citation>
    <scope>NUCLEOTIDE SEQUENCE [LARGE SCALE GENOMIC DNA]</scope>
    <source>
        <strain evidence="1 2">120-4 pot B 10/14</strain>
    </source>
</reference>
<keyword evidence="2" id="KW-1185">Reference proteome</keyword>
<name>A0ABN7XA15_GIGMA</name>
<accession>A0ABN7XA15</accession>
<comment type="caution">
    <text evidence="1">The sequence shown here is derived from an EMBL/GenBank/DDBJ whole genome shotgun (WGS) entry which is preliminary data.</text>
</comment>
<organism evidence="1 2">
    <name type="scientific">Gigaspora margarita</name>
    <dbReference type="NCBI Taxonomy" id="4874"/>
    <lineage>
        <taxon>Eukaryota</taxon>
        <taxon>Fungi</taxon>
        <taxon>Fungi incertae sedis</taxon>
        <taxon>Mucoromycota</taxon>
        <taxon>Glomeromycotina</taxon>
        <taxon>Glomeromycetes</taxon>
        <taxon>Diversisporales</taxon>
        <taxon>Gigasporaceae</taxon>
        <taxon>Gigaspora</taxon>
    </lineage>
</organism>
<dbReference type="EMBL" id="CAJVQB010106642">
    <property type="protein sequence ID" value="CAG8851544.1"/>
    <property type="molecule type" value="Genomic_DNA"/>
</dbReference>